<dbReference type="Gene3D" id="3.30.720.110">
    <property type="match status" value="1"/>
</dbReference>
<keyword evidence="3" id="KW-1185">Reference proteome</keyword>
<dbReference type="PANTHER" id="PTHR34109:SF1">
    <property type="entry name" value="VOC DOMAIN-CONTAINING PROTEIN"/>
    <property type="match status" value="1"/>
</dbReference>
<dbReference type="InterPro" id="IPR037523">
    <property type="entry name" value="VOC_core"/>
</dbReference>
<evidence type="ECO:0000259" key="1">
    <source>
        <dbReference type="PROSITE" id="PS51819"/>
    </source>
</evidence>
<sequence length="137" mass="14921">MSSPPNIYPVLQYRDAPAAMAWLERAFGCRILSDHRDDAGAVVHAELMLGNGIIMTGSCKDDGPFMLKTPREAGVSTQSIYVVVAEVDALFERAKAAGAEIVWGIRDTDYGSRDFSVRDPEGHLWSFGTYAPTLPAD</sequence>
<dbReference type="InterPro" id="IPR004360">
    <property type="entry name" value="Glyas_Fos-R_dOase_dom"/>
</dbReference>
<dbReference type="InterPro" id="IPR029068">
    <property type="entry name" value="Glyas_Bleomycin-R_OHBP_Dase"/>
</dbReference>
<dbReference type="KEGG" id="fer:FNB15_04655"/>
<dbReference type="AlphaFoldDB" id="A0A516GYJ6"/>
<dbReference type="EMBL" id="CP041636">
    <property type="protein sequence ID" value="QDO96608.1"/>
    <property type="molecule type" value="Genomic_DNA"/>
</dbReference>
<dbReference type="RefSeq" id="WP_144067589.1">
    <property type="nucleotide sequence ID" value="NZ_CP041636.1"/>
</dbReference>
<proteinExistence type="predicted"/>
<gene>
    <name evidence="2" type="ORF">FNB15_04655</name>
</gene>
<dbReference type="OrthoDB" id="9806868at2"/>
<protein>
    <recommendedName>
        <fullName evidence="1">VOC domain-containing protein</fullName>
    </recommendedName>
</protein>
<evidence type="ECO:0000313" key="2">
    <source>
        <dbReference type="EMBL" id="QDO96608.1"/>
    </source>
</evidence>
<evidence type="ECO:0000313" key="3">
    <source>
        <dbReference type="Proteomes" id="UP000317496"/>
    </source>
</evidence>
<organism evidence="2 3">
    <name type="scientific">Ferrovibrio terrae</name>
    <dbReference type="NCBI Taxonomy" id="2594003"/>
    <lineage>
        <taxon>Bacteria</taxon>
        <taxon>Pseudomonadati</taxon>
        <taxon>Pseudomonadota</taxon>
        <taxon>Alphaproteobacteria</taxon>
        <taxon>Rhodospirillales</taxon>
        <taxon>Rhodospirillaceae</taxon>
        <taxon>Ferrovibrio</taxon>
    </lineage>
</organism>
<dbReference type="Pfam" id="PF00903">
    <property type="entry name" value="Glyoxalase"/>
    <property type="match status" value="1"/>
</dbReference>
<feature type="domain" description="VOC" evidence="1">
    <location>
        <begin position="5"/>
        <end position="130"/>
    </location>
</feature>
<accession>A0A516GYJ6</accession>
<reference evidence="2 3" key="1">
    <citation type="submission" date="2019-07" db="EMBL/GenBank/DDBJ databases">
        <title>Genome sequencing for Ferrovibrio sp. K5.</title>
        <authorList>
            <person name="Park S.-J."/>
        </authorList>
    </citation>
    <scope>NUCLEOTIDE SEQUENCE [LARGE SCALE GENOMIC DNA]</scope>
    <source>
        <strain evidence="2 3">K5</strain>
    </source>
</reference>
<dbReference type="PANTHER" id="PTHR34109">
    <property type="entry name" value="BNAUNNG04460D PROTEIN-RELATED"/>
    <property type="match status" value="1"/>
</dbReference>
<dbReference type="Proteomes" id="UP000317496">
    <property type="component" value="Chromosome"/>
</dbReference>
<dbReference type="PROSITE" id="PS51819">
    <property type="entry name" value="VOC"/>
    <property type="match status" value="1"/>
</dbReference>
<dbReference type="SUPFAM" id="SSF54593">
    <property type="entry name" value="Glyoxalase/Bleomycin resistance protein/Dihydroxybiphenyl dioxygenase"/>
    <property type="match status" value="1"/>
</dbReference>
<dbReference type="Gene3D" id="3.30.720.120">
    <property type="match status" value="1"/>
</dbReference>
<name>A0A516GYJ6_9PROT</name>